<accession>A0A239JWT2</accession>
<feature type="coiled-coil region" evidence="1">
    <location>
        <begin position="11"/>
        <end position="38"/>
    </location>
</feature>
<reference evidence="3 4" key="1">
    <citation type="submission" date="2017-06" db="EMBL/GenBank/DDBJ databases">
        <authorList>
            <person name="Kim H.J."/>
            <person name="Triplett B.A."/>
        </authorList>
    </citation>
    <scope>NUCLEOTIDE SEQUENCE [LARGE SCALE GENOMIC DNA]</scope>
    <source>
        <strain evidence="3 4">CGMCC 4.2132</strain>
    </source>
</reference>
<dbReference type="Proteomes" id="UP000198282">
    <property type="component" value="Unassembled WGS sequence"/>
</dbReference>
<gene>
    <name evidence="3" type="ORF">SAMN05216276_102479</name>
</gene>
<name>A0A239JWT2_9ACTN</name>
<dbReference type="AlphaFoldDB" id="A0A239JWT2"/>
<dbReference type="EMBL" id="FZOD01000024">
    <property type="protein sequence ID" value="SNT10407.1"/>
    <property type="molecule type" value="Genomic_DNA"/>
</dbReference>
<evidence type="ECO:0000256" key="2">
    <source>
        <dbReference type="SAM" id="MobiDB-lite"/>
    </source>
</evidence>
<keyword evidence="1" id="KW-0175">Coiled coil</keyword>
<evidence type="ECO:0000313" key="3">
    <source>
        <dbReference type="EMBL" id="SNT10407.1"/>
    </source>
</evidence>
<sequence length="102" mass="11686">MAEPMVPNPRHAKLQRLLTEAQDRAQEVRQAYQRASSAMRSGKVWTGPTATTWTTELEDRHQRLGRLAQRVVDAIEEELRRHPPLVTESQANATRREMAGRT</sequence>
<dbReference type="OrthoDB" id="3542301at2"/>
<protein>
    <recommendedName>
        <fullName evidence="5">WXG100 family type VII secretion target</fullName>
    </recommendedName>
</protein>
<proteinExistence type="predicted"/>
<dbReference type="RefSeq" id="WP_089209567.1">
    <property type="nucleotide sequence ID" value="NZ_CP109068.1"/>
</dbReference>
<feature type="region of interest" description="Disordered" evidence="2">
    <location>
        <begin position="82"/>
        <end position="102"/>
    </location>
</feature>
<evidence type="ECO:0000313" key="4">
    <source>
        <dbReference type="Proteomes" id="UP000198282"/>
    </source>
</evidence>
<organism evidence="3 4">
    <name type="scientific">Streptosporangium subroseum</name>
    <dbReference type="NCBI Taxonomy" id="106412"/>
    <lineage>
        <taxon>Bacteria</taxon>
        <taxon>Bacillati</taxon>
        <taxon>Actinomycetota</taxon>
        <taxon>Actinomycetes</taxon>
        <taxon>Streptosporangiales</taxon>
        <taxon>Streptosporangiaceae</taxon>
        <taxon>Streptosporangium</taxon>
    </lineage>
</organism>
<keyword evidence="4" id="KW-1185">Reference proteome</keyword>
<evidence type="ECO:0008006" key="5">
    <source>
        <dbReference type="Google" id="ProtNLM"/>
    </source>
</evidence>
<evidence type="ECO:0000256" key="1">
    <source>
        <dbReference type="SAM" id="Coils"/>
    </source>
</evidence>